<evidence type="ECO:0000313" key="4">
    <source>
        <dbReference type="Proteomes" id="UP001564626"/>
    </source>
</evidence>
<dbReference type="InterPro" id="IPR021235">
    <property type="entry name" value="DUF2637"/>
</dbReference>
<feature type="compositionally biased region" description="Basic and acidic residues" evidence="1">
    <location>
        <begin position="334"/>
        <end position="343"/>
    </location>
</feature>
<feature type="region of interest" description="Disordered" evidence="1">
    <location>
        <begin position="1"/>
        <end position="57"/>
    </location>
</feature>
<proteinExistence type="predicted"/>
<keyword evidence="2" id="KW-0472">Membrane</keyword>
<reference evidence="3 4" key="1">
    <citation type="submission" date="2024-08" db="EMBL/GenBank/DDBJ databases">
        <title>Genome mining of Saccharopolyspora cebuensis PGLac3 from Nigerian medicinal plant.</title>
        <authorList>
            <person name="Ezeobiora C.E."/>
            <person name="Igbokwe N.H."/>
            <person name="Amin D.H."/>
            <person name="Mendie U.E."/>
        </authorList>
    </citation>
    <scope>NUCLEOTIDE SEQUENCE [LARGE SCALE GENOMIC DNA]</scope>
    <source>
        <strain evidence="3 4">PGLac3</strain>
    </source>
</reference>
<protein>
    <submittedName>
        <fullName evidence="3">DUF2637 domain-containing protein</fullName>
    </submittedName>
</protein>
<keyword evidence="2" id="KW-1133">Transmembrane helix</keyword>
<organism evidence="3 4">
    <name type="scientific">Saccharopolyspora cebuensis</name>
    <dbReference type="NCBI Taxonomy" id="418759"/>
    <lineage>
        <taxon>Bacteria</taxon>
        <taxon>Bacillati</taxon>
        <taxon>Actinomycetota</taxon>
        <taxon>Actinomycetes</taxon>
        <taxon>Pseudonocardiales</taxon>
        <taxon>Pseudonocardiaceae</taxon>
        <taxon>Saccharopolyspora</taxon>
    </lineage>
</organism>
<dbReference type="EMBL" id="JBGEHV010000030">
    <property type="protein sequence ID" value="MEY8041066.1"/>
    <property type="molecule type" value="Genomic_DNA"/>
</dbReference>
<feature type="compositionally biased region" description="Basic and acidic residues" evidence="1">
    <location>
        <begin position="17"/>
        <end position="52"/>
    </location>
</feature>
<name>A0ABV4CMM7_9PSEU</name>
<dbReference type="Pfam" id="PF10935">
    <property type="entry name" value="DUF2637"/>
    <property type="match status" value="1"/>
</dbReference>
<evidence type="ECO:0000256" key="1">
    <source>
        <dbReference type="SAM" id="MobiDB-lite"/>
    </source>
</evidence>
<feature type="transmembrane region" description="Helical" evidence="2">
    <location>
        <begin position="167"/>
        <end position="189"/>
    </location>
</feature>
<sequence>MSSIHEQMRANRAQQAEQRRADRAQQAEIRRADRAAAQEQDRADKHDREQTRQARRQAARARRAAGLAWVAAHPTELLLSVIVVVPGLLAWSAMAAYGSEIYGPMGWGLPLFSEAAMWAFAFATHTARRAGRPRGWLLVGLWVFTAISGVLNFLHGFSGDEGSVTRGVVMALVAMGGPVAHQLITASPMRTRRTRAQRREDALQRRAAGRAARMERAALRTAVGQLDTDGRIRLLHTPGTVILRRTWTGRTTLTKRTVPGLGDDGPDTAAEDLGVTLAGEVEAFLRDTPATLPETPPAPPVEQTPDTTADQRRDTPRKTLRNKPAKPARQPAHRSMDQLREQLRTAAAEGRVDPTSAESIRTALRVGRDRAQQLRDEWNDGGTATPTPA</sequence>
<evidence type="ECO:0000313" key="3">
    <source>
        <dbReference type="EMBL" id="MEY8041066.1"/>
    </source>
</evidence>
<feature type="transmembrane region" description="Helical" evidence="2">
    <location>
        <begin position="64"/>
        <end position="89"/>
    </location>
</feature>
<dbReference type="RefSeq" id="WP_345368294.1">
    <property type="nucleotide sequence ID" value="NZ_BAABII010000035.1"/>
</dbReference>
<evidence type="ECO:0000256" key="2">
    <source>
        <dbReference type="SAM" id="Phobius"/>
    </source>
</evidence>
<comment type="caution">
    <text evidence="3">The sequence shown here is derived from an EMBL/GenBank/DDBJ whole genome shotgun (WGS) entry which is preliminary data.</text>
</comment>
<feature type="transmembrane region" description="Helical" evidence="2">
    <location>
        <begin position="101"/>
        <end position="123"/>
    </location>
</feature>
<gene>
    <name evidence="3" type="ORF">AB8O55_16775</name>
</gene>
<feature type="compositionally biased region" description="Basic and acidic residues" evidence="1">
    <location>
        <begin position="366"/>
        <end position="378"/>
    </location>
</feature>
<accession>A0ABV4CMM7</accession>
<keyword evidence="2" id="KW-0812">Transmembrane</keyword>
<feature type="transmembrane region" description="Helical" evidence="2">
    <location>
        <begin position="135"/>
        <end position="155"/>
    </location>
</feature>
<keyword evidence="4" id="KW-1185">Reference proteome</keyword>
<feature type="region of interest" description="Disordered" evidence="1">
    <location>
        <begin position="289"/>
        <end position="389"/>
    </location>
</feature>
<dbReference type="Proteomes" id="UP001564626">
    <property type="component" value="Unassembled WGS sequence"/>
</dbReference>